<sequence length="127" mass="13895">MDAFESAFWLKESSSPRCRVGFCAFATRVLILALAGTFLDDEGVGGGWTGSSSRTGCVAPLCRKPGGMETAYRPDCTVRPGGCRREIERSSRPRSPCAVTSTMWRSCLPNCHSVLFQPMNEFTANIY</sequence>
<organism evidence="1 2">
    <name type="scientific">Lentithecium fluviatile CBS 122367</name>
    <dbReference type="NCBI Taxonomy" id="1168545"/>
    <lineage>
        <taxon>Eukaryota</taxon>
        <taxon>Fungi</taxon>
        <taxon>Dikarya</taxon>
        <taxon>Ascomycota</taxon>
        <taxon>Pezizomycotina</taxon>
        <taxon>Dothideomycetes</taxon>
        <taxon>Pleosporomycetidae</taxon>
        <taxon>Pleosporales</taxon>
        <taxon>Massarineae</taxon>
        <taxon>Lentitheciaceae</taxon>
        <taxon>Lentithecium</taxon>
    </lineage>
</organism>
<keyword evidence="2" id="KW-1185">Reference proteome</keyword>
<accession>A0A6G1JHN1</accession>
<gene>
    <name evidence="1" type="ORF">K458DRAFT_131696</name>
</gene>
<dbReference type="Proteomes" id="UP000799291">
    <property type="component" value="Unassembled WGS sequence"/>
</dbReference>
<dbReference type="EMBL" id="MU005572">
    <property type="protein sequence ID" value="KAF2689730.1"/>
    <property type="molecule type" value="Genomic_DNA"/>
</dbReference>
<proteinExistence type="predicted"/>
<evidence type="ECO:0000313" key="2">
    <source>
        <dbReference type="Proteomes" id="UP000799291"/>
    </source>
</evidence>
<reference evidence="1" key="1">
    <citation type="journal article" date="2020" name="Stud. Mycol.">
        <title>101 Dothideomycetes genomes: a test case for predicting lifestyles and emergence of pathogens.</title>
        <authorList>
            <person name="Haridas S."/>
            <person name="Albert R."/>
            <person name="Binder M."/>
            <person name="Bloem J."/>
            <person name="Labutti K."/>
            <person name="Salamov A."/>
            <person name="Andreopoulos B."/>
            <person name="Baker S."/>
            <person name="Barry K."/>
            <person name="Bills G."/>
            <person name="Bluhm B."/>
            <person name="Cannon C."/>
            <person name="Castanera R."/>
            <person name="Culley D."/>
            <person name="Daum C."/>
            <person name="Ezra D."/>
            <person name="Gonzalez J."/>
            <person name="Henrissat B."/>
            <person name="Kuo A."/>
            <person name="Liang C."/>
            <person name="Lipzen A."/>
            <person name="Lutzoni F."/>
            <person name="Magnuson J."/>
            <person name="Mondo S."/>
            <person name="Nolan M."/>
            <person name="Ohm R."/>
            <person name="Pangilinan J."/>
            <person name="Park H.-J."/>
            <person name="Ramirez L."/>
            <person name="Alfaro M."/>
            <person name="Sun H."/>
            <person name="Tritt A."/>
            <person name="Yoshinaga Y."/>
            <person name="Zwiers L.-H."/>
            <person name="Turgeon B."/>
            <person name="Goodwin S."/>
            <person name="Spatafora J."/>
            <person name="Crous P."/>
            <person name="Grigoriev I."/>
        </authorList>
    </citation>
    <scope>NUCLEOTIDE SEQUENCE</scope>
    <source>
        <strain evidence="1">CBS 122367</strain>
    </source>
</reference>
<dbReference type="AlphaFoldDB" id="A0A6G1JHN1"/>
<protein>
    <submittedName>
        <fullName evidence="1">Uncharacterized protein</fullName>
    </submittedName>
</protein>
<evidence type="ECO:0000313" key="1">
    <source>
        <dbReference type="EMBL" id="KAF2689730.1"/>
    </source>
</evidence>
<name>A0A6G1JHN1_9PLEO</name>